<comment type="similarity">
    <text evidence="3">Belongs to the glycosyl hydrolase 18 family. Chitinase class V subfamily.</text>
</comment>
<evidence type="ECO:0000256" key="6">
    <source>
        <dbReference type="ARBA" id="ARBA00022669"/>
    </source>
</evidence>
<dbReference type="Pfam" id="PF01476">
    <property type="entry name" value="LysM"/>
    <property type="match status" value="1"/>
</dbReference>
<keyword evidence="8" id="KW-0146">Chitin degradation</keyword>
<organism evidence="19 20">
    <name type="scientific">Hirsutella rhossiliensis</name>
    <dbReference type="NCBI Taxonomy" id="111463"/>
    <lineage>
        <taxon>Eukaryota</taxon>
        <taxon>Fungi</taxon>
        <taxon>Dikarya</taxon>
        <taxon>Ascomycota</taxon>
        <taxon>Pezizomycotina</taxon>
        <taxon>Sordariomycetes</taxon>
        <taxon>Hypocreomycetidae</taxon>
        <taxon>Hypocreales</taxon>
        <taxon>Ophiocordycipitaceae</taxon>
        <taxon>Hirsutella</taxon>
    </lineage>
</organism>
<evidence type="ECO:0000256" key="3">
    <source>
        <dbReference type="ARBA" id="ARBA00008682"/>
    </source>
</evidence>
<evidence type="ECO:0000256" key="11">
    <source>
        <dbReference type="ARBA" id="ARBA00023295"/>
    </source>
</evidence>
<dbReference type="InterPro" id="IPR036779">
    <property type="entry name" value="LysM_dom_sf"/>
</dbReference>
<keyword evidence="7 14" id="KW-0378">Hydrolase</keyword>
<keyword evidence="11 14" id="KW-0326">Glycosidase</keyword>
<comment type="subcellular location">
    <subcellularLocation>
        <location evidence="2">Secreted</location>
    </subcellularLocation>
</comment>
<dbReference type="RefSeq" id="XP_044725220.1">
    <property type="nucleotide sequence ID" value="XM_044858820.1"/>
</dbReference>
<evidence type="ECO:0000256" key="12">
    <source>
        <dbReference type="ARBA" id="ARBA00023326"/>
    </source>
</evidence>
<dbReference type="EMBL" id="JAIZPD010000001">
    <property type="protein sequence ID" value="KAH0967707.1"/>
    <property type="molecule type" value="Genomic_DNA"/>
</dbReference>
<dbReference type="GeneID" id="68349478"/>
<dbReference type="SUPFAM" id="SSF51445">
    <property type="entry name" value="(Trans)glycosidases"/>
    <property type="match status" value="1"/>
</dbReference>
<evidence type="ECO:0000256" key="16">
    <source>
        <dbReference type="SAM" id="SignalP"/>
    </source>
</evidence>
<dbReference type="PROSITE" id="PS51910">
    <property type="entry name" value="GH18_2"/>
    <property type="match status" value="1"/>
</dbReference>
<dbReference type="GO" id="GO:0000272">
    <property type="term" value="P:polysaccharide catabolic process"/>
    <property type="evidence" value="ECO:0007669"/>
    <property type="project" value="UniProtKB-KW"/>
</dbReference>
<keyword evidence="12" id="KW-0624">Polysaccharide degradation</keyword>
<evidence type="ECO:0000256" key="13">
    <source>
        <dbReference type="ARBA" id="ARBA00044955"/>
    </source>
</evidence>
<evidence type="ECO:0000256" key="2">
    <source>
        <dbReference type="ARBA" id="ARBA00004613"/>
    </source>
</evidence>
<evidence type="ECO:0000256" key="5">
    <source>
        <dbReference type="ARBA" id="ARBA00022525"/>
    </source>
</evidence>
<dbReference type="InterPro" id="IPR053214">
    <property type="entry name" value="LysM12-like"/>
</dbReference>
<dbReference type="EC" id="3.2.1.14" evidence="4"/>
<feature type="region of interest" description="Disordered" evidence="15">
    <location>
        <begin position="1072"/>
        <end position="1116"/>
    </location>
</feature>
<sequence length="1381" mass="150349">MRRLTTVSFVWAASLHFVRAAINIDGSQAVDPVTEHDPSPISDPTIYIPDQHDCPLACVDYSNMHSWTPFLSVDRLNRCREPMLLQFSVTQPLGDPDSTIYIRSCTLGGSFDFAPACASMGTQVDGKLDVATSGPGGEDDGGAAADLLQDMTKFFADKDNCNEQFLFAYHNHLVAGVYIGAGLGKPTASSALEALAATLRRDRPGSPGANHTVAKLCGGKRSPEQVFGISLNTTGDLGAVQRTALKWSLGEGAASNGQLKPSRPLFGVQVMEIAGANMTASRNSSSSASLRAASLGKRAVCRHIKVAPGDGCAALASRCGISGDDFSKYNPGKGFCATLQPEDSVCCSPGERYTPPKPQANADGSCSSHLIANGDSCPKLAMQHGVSVADIEKWNKGNTWAWTECSHMLVGYSMCLSPGLPPMPPQQGTECGPLVLGTKPPKETVSLAHLNPYPLKACCSNWGFCGVFPAQCDNTCVSNCGNEIKQNSGPPKKFQRIGYYESFGLERECLLLQAKHANTDGSNTHIHWAFASIDPATFKPVVSPKDQWEEFKTLSNVKRILSFGGWAYSTEPATYQILRSAIIDNRNVFASTLAQFAADEGLDGIDIDWEYPGAPDIYAGSEPIGRKGDGIAYLKFLTVLEKKLGSGKSVSIAAPASFWYLKAFPIDRIAAVIDYIVFMTYDLRGQWDYGNVNAFDSCPPGKYIRSHVTKAGVPNNKVFVGESSYGRSFRMAQDGCWGPCATYRGYISNAEINEIIKKSQGRTLNDGDSNTDVLLYQGDYISYMTPKTKDTRREDWKALNFAGSIDWAVDLQEFASDDFSPPKRNESGEGCVWGKDLGLDSGHLCEFSCGYGFCPESRCVCTETGTPPDLPSADSTVEAAALDSFDVDLNRLCKFACKYGWANSRACYRYQDYTKNKDELQKCKQICQSVLDEAEGDRTRNYGCVARFDIDKPIPWEIAPWGKDLVVRGDCNCNNWLVNEFANVVLDAMPIIAQIGCYILMSAVHLVLDVGASFIPGVGKTLDAGLDMAATAAQMASYIYPNEEDPEGAFSWWLSPCGSTTLVPDDIKKLQEAQEHQEGSGQKGDDGNPRSPKTRRPNTGGSGQPPPSKIAKKNPKCKIKKGVEVTKRVNGHTLQLLHCPNDQAKTVTEELIVTTVTYKKNAALMLVTKTCQGKWGQACYHYSSAIRENLAWTELPCPQEAATVSWRVDAKATAVWEKTRLGPGWKKAAEADRKTQHCDKDEWPPVGLLGLDHPARVKAGVDGEGQRVRLLPAGENRGAGSMWRGICLNRALDSLTDKDFRKEGKSRVRPNFAISAWEHAGTAKDDGLWDNGCWPKGITSNDPGYTLLTLDNWYKKNPRGPNGRVTQWDYTAKFELGRNGG</sequence>
<proteinExistence type="inferred from homology"/>
<dbReference type="GO" id="GO:0005576">
    <property type="term" value="C:extracellular region"/>
    <property type="evidence" value="ECO:0007669"/>
    <property type="project" value="UniProtKB-SubCell"/>
</dbReference>
<dbReference type="InterPro" id="IPR017853">
    <property type="entry name" value="GH"/>
</dbReference>
<feature type="compositionally biased region" description="Basic and acidic residues" evidence="15">
    <location>
        <begin position="1072"/>
        <end position="1088"/>
    </location>
</feature>
<dbReference type="SMART" id="SM00636">
    <property type="entry name" value="Glyco_18"/>
    <property type="match status" value="1"/>
</dbReference>
<dbReference type="InterPro" id="IPR036861">
    <property type="entry name" value="Endochitinase-like_sf"/>
</dbReference>
<evidence type="ECO:0000259" key="17">
    <source>
        <dbReference type="PROSITE" id="PS51782"/>
    </source>
</evidence>
<dbReference type="SMART" id="SM00257">
    <property type="entry name" value="LysM"/>
    <property type="match status" value="2"/>
</dbReference>
<comment type="similarity">
    <text evidence="13">Belongs to the secreted LysM effector family.</text>
</comment>
<evidence type="ECO:0000256" key="9">
    <source>
        <dbReference type="ARBA" id="ARBA00023026"/>
    </source>
</evidence>
<dbReference type="CDD" id="cd00035">
    <property type="entry name" value="ChtBD1"/>
    <property type="match status" value="1"/>
</dbReference>
<dbReference type="InterPro" id="IPR011583">
    <property type="entry name" value="Chitinase_II/V-like_cat"/>
</dbReference>
<keyword evidence="20" id="KW-1185">Reference proteome</keyword>
<dbReference type="Proteomes" id="UP000824596">
    <property type="component" value="Unassembled WGS sequence"/>
</dbReference>
<evidence type="ECO:0000256" key="8">
    <source>
        <dbReference type="ARBA" id="ARBA00023024"/>
    </source>
</evidence>
<dbReference type="Pfam" id="PF00704">
    <property type="entry name" value="Glyco_hydro_18"/>
    <property type="match status" value="1"/>
</dbReference>
<dbReference type="Gene3D" id="3.30.60.10">
    <property type="entry name" value="Endochitinase-like"/>
    <property type="match status" value="1"/>
</dbReference>
<dbReference type="OrthoDB" id="73875at2759"/>
<keyword evidence="16" id="KW-0732">Signal</keyword>
<keyword evidence="9" id="KW-0843">Virulence</keyword>
<dbReference type="InterPro" id="IPR001579">
    <property type="entry name" value="Glyco_hydro_18_chit_AS"/>
</dbReference>
<name>A0A9P8NAQ8_9HYPO</name>
<evidence type="ECO:0000256" key="4">
    <source>
        <dbReference type="ARBA" id="ARBA00012729"/>
    </source>
</evidence>
<evidence type="ECO:0000256" key="7">
    <source>
        <dbReference type="ARBA" id="ARBA00022801"/>
    </source>
</evidence>
<dbReference type="SUPFAM" id="SSF54106">
    <property type="entry name" value="LysM domain"/>
    <property type="match status" value="1"/>
</dbReference>
<dbReference type="PANTHER" id="PTHR47700">
    <property type="entry name" value="V CHITINASE, PUTATIVE (AFU_ORTHOLOGUE AFUA_6G13720)-RELATED"/>
    <property type="match status" value="1"/>
</dbReference>
<comment type="catalytic activity">
    <reaction evidence="1">
        <text>Random endo-hydrolysis of N-acetyl-beta-D-glucosaminide (1-&gt;4)-beta-linkages in chitin and chitodextrins.</text>
        <dbReference type="EC" id="3.2.1.14"/>
    </reaction>
</comment>
<comment type="caution">
    <text evidence="19">The sequence shown here is derived from an EMBL/GenBank/DDBJ whole genome shotgun (WGS) entry which is preliminary data.</text>
</comment>
<feature type="domain" description="LysM" evidence="17">
    <location>
        <begin position="302"/>
        <end position="347"/>
    </location>
</feature>
<accession>A0A9P8NAQ8</accession>
<dbReference type="CDD" id="cd00118">
    <property type="entry name" value="LysM"/>
    <property type="match status" value="1"/>
</dbReference>
<dbReference type="Gene3D" id="3.20.20.80">
    <property type="entry name" value="Glycosidases"/>
    <property type="match status" value="1"/>
</dbReference>
<keyword evidence="5" id="KW-0964">Secreted</keyword>
<dbReference type="InterPro" id="IPR029070">
    <property type="entry name" value="Chitinase_insertion_sf"/>
</dbReference>
<evidence type="ECO:0000313" key="19">
    <source>
        <dbReference type="EMBL" id="KAH0967707.1"/>
    </source>
</evidence>
<evidence type="ECO:0000259" key="18">
    <source>
        <dbReference type="PROSITE" id="PS51910"/>
    </source>
</evidence>
<dbReference type="PROSITE" id="PS01095">
    <property type="entry name" value="GH18_1"/>
    <property type="match status" value="1"/>
</dbReference>
<dbReference type="Gene3D" id="3.10.350.10">
    <property type="entry name" value="LysM domain"/>
    <property type="match status" value="2"/>
</dbReference>
<dbReference type="GO" id="GO:0008061">
    <property type="term" value="F:chitin binding"/>
    <property type="evidence" value="ECO:0007669"/>
    <property type="project" value="UniProtKB-KW"/>
</dbReference>
<evidence type="ECO:0000256" key="10">
    <source>
        <dbReference type="ARBA" id="ARBA00023277"/>
    </source>
</evidence>
<dbReference type="Gene3D" id="3.10.50.10">
    <property type="match status" value="1"/>
</dbReference>
<dbReference type="PANTHER" id="PTHR47700:SF2">
    <property type="entry name" value="CHITINASE"/>
    <property type="match status" value="1"/>
</dbReference>
<evidence type="ECO:0000256" key="1">
    <source>
        <dbReference type="ARBA" id="ARBA00000822"/>
    </source>
</evidence>
<keyword evidence="10" id="KW-0119">Carbohydrate metabolism</keyword>
<dbReference type="InterPro" id="IPR018392">
    <property type="entry name" value="LysM"/>
</dbReference>
<dbReference type="PROSITE" id="PS51782">
    <property type="entry name" value="LYSM"/>
    <property type="match status" value="2"/>
</dbReference>
<feature type="domain" description="LysM" evidence="17">
    <location>
        <begin position="367"/>
        <end position="416"/>
    </location>
</feature>
<reference evidence="19" key="1">
    <citation type="submission" date="2021-09" db="EMBL/GenBank/DDBJ databases">
        <title>A high-quality genome of the endoparasitic fungus Hirsutella rhossiliensis with a comparison of Hirsutella genomes reveals transposable elements contributing to genome size variation.</title>
        <authorList>
            <person name="Lin R."/>
            <person name="Jiao Y."/>
            <person name="Sun X."/>
            <person name="Ling J."/>
            <person name="Xie B."/>
            <person name="Cheng X."/>
        </authorList>
    </citation>
    <scope>NUCLEOTIDE SEQUENCE</scope>
    <source>
        <strain evidence="19">HR02</strain>
    </source>
</reference>
<keyword evidence="6" id="KW-0147">Chitin-binding</keyword>
<dbReference type="GO" id="GO:0006032">
    <property type="term" value="P:chitin catabolic process"/>
    <property type="evidence" value="ECO:0007669"/>
    <property type="project" value="UniProtKB-KW"/>
</dbReference>
<feature type="chain" id="PRO_5040260412" description="chitinase" evidence="16">
    <location>
        <begin position="21"/>
        <end position="1381"/>
    </location>
</feature>
<evidence type="ECO:0000256" key="15">
    <source>
        <dbReference type="SAM" id="MobiDB-lite"/>
    </source>
</evidence>
<feature type="signal peptide" evidence="16">
    <location>
        <begin position="1"/>
        <end position="20"/>
    </location>
</feature>
<evidence type="ECO:0000256" key="14">
    <source>
        <dbReference type="RuleBase" id="RU000489"/>
    </source>
</evidence>
<dbReference type="InterPro" id="IPR001223">
    <property type="entry name" value="Glyco_hydro18_cat"/>
</dbReference>
<feature type="domain" description="GH18" evidence="18">
    <location>
        <begin position="494"/>
        <end position="830"/>
    </location>
</feature>
<evidence type="ECO:0000313" key="20">
    <source>
        <dbReference type="Proteomes" id="UP000824596"/>
    </source>
</evidence>
<dbReference type="SUPFAM" id="SSF57016">
    <property type="entry name" value="Plant lectins/antimicrobial peptides"/>
    <property type="match status" value="1"/>
</dbReference>
<dbReference type="GO" id="GO:0008843">
    <property type="term" value="F:endochitinase activity"/>
    <property type="evidence" value="ECO:0007669"/>
    <property type="project" value="UniProtKB-EC"/>
</dbReference>
<gene>
    <name evidence="19" type="ORF">HRG_00349</name>
</gene>
<protein>
    <recommendedName>
        <fullName evidence="4">chitinase</fullName>
        <ecNumber evidence="4">3.2.1.14</ecNumber>
    </recommendedName>
</protein>